<sequence length="345" mass="38999">MSQPDNTDTEPGLKAPETRSRTAQRVWLKVATATIVVAVISLLSICTIAPPLSYNTRSTTELVVQNASSVWQPIPAHEPFAFQKRDDWWDKKVKKGHWLPQAQWTDFAALEQNGWETEQWTLDKPGDNPFLKAIRALKIRTVLQIFGLSQRSTTPSAWTEMDHDHPASEASYQNLFSLADGVLVADFNYSPDYQIKLNELDVTAPALTQWSDIVFLDWQELHHQAGSSEEQKRKIQHFLRIKIRNEETVSTARAARNGGVRTGGQERPPGYPGWEWKIHEEAAEAIMGTANGAGTAYFLVQHKAYFGLKGLDSIRAFDCTEDEEDDFEMCLDFHVVDGPVVMRED</sequence>
<dbReference type="Proteomes" id="UP000756132">
    <property type="component" value="Chromosome 7"/>
</dbReference>
<evidence type="ECO:0000313" key="3">
    <source>
        <dbReference type="Proteomes" id="UP000756132"/>
    </source>
</evidence>
<dbReference type="OrthoDB" id="5337308at2759"/>
<keyword evidence="1" id="KW-0472">Membrane</keyword>
<keyword evidence="1" id="KW-1133">Transmembrane helix</keyword>
<evidence type="ECO:0000313" key="2">
    <source>
        <dbReference type="EMBL" id="UJO20182.1"/>
    </source>
</evidence>
<evidence type="ECO:0000256" key="1">
    <source>
        <dbReference type="SAM" id="Phobius"/>
    </source>
</evidence>
<dbReference type="EMBL" id="CP090169">
    <property type="protein sequence ID" value="UJO20182.1"/>
    <property type="molecule type" value="Genomic_DNA"/>
</dbReference>
<dbReference type="KEGG" id="ffu:CLAFUR5_10729"/>
<dbReference type="AlphaFoldDB" id="A0A9Q8PD27"/>
<dbReference type="RefSeq" id="XP_047764548.1">
    <property type="nucleotide sequence ID" value="XM_047909877.1"/>
</dbReference>
<gene>
    <name evidence="2" type="ORF">CLAFUR5_10729</name>
</gene>
<reference evidence="2" key="1">
    <citation type="submission" date="2021-12" db="EMBL/GenBank/DDBJ databases">
        <authorList>
            <person name="Zaccaron A."/>
            <person name="Stergiopoulos I."/>
        </authorList>
    </citation>
    <scope>NUCLEOTIDE SEQUENCE</scope>
    <source>
        <strain evidence="2">Race5_Kim</strain>
    </source>
</reference>
<dbReference type="GeneID" id="71990607"/>
<organism evidence="2 3">
    <name type="scientific">Passalora fulva</name>
    <name type="common">Tomato leaf mold</name>
    <name type="synonym">Cladosporium fulvum</name>
    <dbReference type="NCBI Taxonomy" id="5499"/>
    <lineage>
        <taxon>Eukaryota</taxon>
        <taxon>Fungi</taxon>
        <taxon>Dikarya</taxon>
        <taxon>Ascomycota</taxon>
        <taxon>Pezizomycotina</taxon>
        <taxon>Dothideomycetes</taxon>
        <taxon>Dothideomycetidae</taxon>
        <taxon>Mycosphaerellales</taxon>
        <taxon>Mycosphaerellaceae</taxon>
        <taxon>Fulvia</taxon>
    </lineage>
</organism>
<proteinExistence type="predicted"/>
<name>A0A9Q8PD27_PASFU</name>
<keyword evidence="3" id="KW-1185">Reference proteome</keyword>
<feature type="transmembrane region" description="Helical" evidence="1">
    <location>
        <begin position="26"/>
        <end position="50"/>
    </location>
</feature>
<reference evidence="2" key="2">
    <citation type="journal article" date="2022" name="Microb. Genom.">
        <title>A chromosome-scale genome assembly of the tomato pathogen Cladosporium fulvum reveals a compartmentalized genome architecture and the presence of a dispensable chromosome.</title>
        <authorList>
            <person name="Zaccaron A.Z."/>
            <person name="Chen L.H."/>
            <person name="Samaras A."/>
            <person name="Stergiopoulos I."/>
        </authorList>
    </citation>
    <scope>NUCLEOTIDE SEQUENCE</scope>
    <source>
        <strain evidence="2">Race5_Kim</strain>
    </source>
</reference>
<protein>
    <submittedName>
        <fullName evidence="2">Uncharacterized protein</fullName>
    </submittedName>
</protein>
<accession>A0A9Q8PD27</accession>
<keyword evidence="1" id="KW-0812">Transmembrane</keyword>